<protein>
    <submittedName>
        <fullName evidence="10">OmpA family protein</fullName>
    </submittedName>
</protein>
<evidence type="ECO:0000256" key="6">
    <source>
        <dbReference type="ARBA" id="ARBA00023136"/>
    </source>
</evidence>
<dbReference type="Gene3D" id="3.30.1330.60">
    <property type="entry name" value="OmpA-like domain"/>
    <property type="match status" value="1"/>
</dbReference>
<keyword evidence="3" id="KW-1003">Cell membrane</keyword>
<dbReference type="InterPro" id="IPR036737">
    <property type="entry name" value="OmpA-like_sf"/>
</dbReference>
<gene>
    <name evidence="10" type="ORF">FYJ33_06595</name>
</gene>
<keyword evidence="4 8" id="KW-0812">Transmembrane</keyword>
<dbReference type="AlphaFoldDB" id="A0A7X2MXV5"/>
<feature type="domain" description="OmpA-like" evidence="9">
    <location>
        <begin position="120"/>
        <end position="241"/>
    </location>
</feature>
<evidence type="ECO:0000313" key="10">
    <source>
        <dbReference type="EMBL" id="MSR91084.1"/>
    </source>
</evidence>
<dbReference type="PANTHER" id="PTHR30329:SF21">
    <property type="entry name" value="LIPOPROTEIN YIAD-RELATED"/>
    <property type="match status" value="1"/>
</dbReference>
<dbReference type="SUPFAM" id="SSF103088">
    <property type="entry name" value="OmpA-like"/>
    <property type="match status" value="1"/>
</dbReference>
<dbReference type="Proteomes" id="UP000460287">
    <property type="component" value="Unassembled WGS sequence"/>
</dbReference>
<evidence type="ECO:0000256" key="8">
    <source>
        <dbReference type="SAM" id="Phobius"/>
    </source>
</evidence>
<feature type="transmembrane region" description="Helical" evidence="8">
    <location>
        <begin position="21"/>
        <end position="40"/>
    </location>
</feature>
<organism evidence="10 11">
    <name type="scientific">Inconstantimicrobium porci</name>
    <dbReference type="NCBI Taxonomy" id="2652291"/>
    <lineage>
        <taxon>Bacteria</taxon>
        <taxon>Bacillati</taxon>
        <taxon>Bacillota</taxon>
        <taxon>Clostridia</taxon>
        <taxon>Eubacteriales</taxon>
        <taxon>Clostridiaceae</taxon>
        <taxon>Inconstantimicrobium</taxon>
    </lineage>
</organism>
<keyword evidence="5 8" id="KW-1133">Transmembrane helix</keyword>
<dbReference type="GO" id="GO:0005886">
    <property type="term" value="C:plasma membrane"/>
    <property type="evidence" value="ECO:0007669"/>
    <property type="project" value="UniProtKB-SubCell"/>
</dbReference>
<reference evidence="10 11" key="1">
    <citation type="submission" date="2019-08" db="EMBL/GenBank/DDBJ databases">
        <title>In-depth cultivation of the pig gut microbiome towards novel bacterial diversity and tailored functional studies.</title>
        <authorList>
            <person name="Wylensek D."/>
            <person name="Hitch T.C.A."/>
            <person name="Clavel T."/>
        </authorList>
    </citation>
    <scope>NUCLEOTIDE SEQUENCE [LARGE SCALE GENOMIC DNA]</scope>
    <source>
        <strain evidence="10 11">WCA-383-APC-5B</strain>
    </source>
</reference>
<dbReference type="EMBL" id="VULX01000007">
    <property type="protein sequence ID" value="MSR91084.1"/>
    <property type="molecule type" value="Genomic_DNA"/>
</dbReference>
<evidence type="ECO:0000259" key="9">
    <source>
        <dbReference type="PROSITE" id="PS51123"/>
    </source>
</evidence>
<dbReference type="PANTHER" id="PTHR30329">
    <property type="entry name" value="STATOR ELEMENT OF FLAGELLAR MOTOR COMPLEX"/>
    <property type="match status" value="1"/>
</dbReference>
<dbReference type="InterPro" id="IPR050330">
    <property type="entry name" value="Bact_OuterMem_StrucFunc"/>
</dbReference>
<evidence type="ECO:0000313" key="11">
    <source>
        <dbReference type="Proteomes" id="UP000460287"/>
    </source>
</evidence>
<evidence type="ECO:0000256" key="2">
    <source>
        <dbReference type="ARBA" id="ARBA00008914"/>
    </source>
</evidence>
<keyword evidence="11" id="KW-1185">Reference proteome</keyword>
<comment type="similarity">
    <text evidence="2">Belongs to the MotB family.</text>
</comment>
<evidence type="ECO:0000256" key="7">
    <source>
        <dbReference type="PROSITE-ProRule" id="PRU00473"/>
    </source>
</evidence>
<dbReference type="PROSITE" id="PS51123">
    <property type="entry name" value="OMPA_2"/>
    <property type="match status" value="1"/>
</dbReference>
<dbReference type="CDD" id="cd07185">
    <property type="entry name" value="OmpA_C-like"/>
    <property type="match status" value="1"/>
</dbReference>
<comment type="subcellular location">
    <subcellularLocation>
        <location evidence="1">Cell membrane</location>
        <topology evidence="1">Single-pass membrane protein</topology>
    </subcellularLocation>
</comment>
<evidence type="ECO:0000256" key="1">
    <source>
        <dbReference type="ARBA" id="ARBA00004162"/>
    </source>
</evidence>
<keyword evidence="6 7" id="KW-0472">Membrane</keyword>
<dbReference type="InterPro" id="IPR006665">
    <property type="entry name" value="OmpA-like"/>
</dbReference>
<dbReference type="RefSeq" id="WP_154530966.1">
    <property type="nucleotide sequence ID" value="NZ_VULX01000007.1"/>
</dbReference>
<comment type="caution">
    <text evidence="10">The sequence shown here is derived from an EMBL/GenBank/DDBJ whole genome shotgun (WGS) entry which is preliminary data.</text>
</comment>
<evidence type="ECO:0000256" key="4">
    <source>
        <dbReference type="ARBA" id="ARBA00022692"/>
    </source>
</evidence>
<sequence>MPRRKKKDSGDELRGDEWLGTYSDCVTLLLTFFILLYTTASTDTSKLKALSRAMQNVFSGNDANSILEDNLYSGKVPIVGEDGDSTEAETVNAKDQMYEKVTKFVKENSLANDVDVKKDARGVSLLLKDTILFESGKADLLPDSIPILNQISSLISTMPNKIIIEGHTDNLPINTYKFENNWYLSSFRATNVLRYFVETKGLTPNRFSSEGCGEYRPLVPNNSPENRAKNRRVNILILTSNEE</sequence>
<name>A0A7X2MXV5_9CLOT</name>
<dbReference type="InterPro" id="IPR025713">
    <property type="entry name" value="MotB-like_N_dom"/>
</dbReference>
<dbReference type="Pfam" id="PF13677">
    <property type="entry name" value="MotB_plug"/>
    <property type="match status" value="1"/>
</dbReference>
<evidence type="ECO:0000256" key="5">
    <source>
        <dbReference type="ARBA" id="ARBA00022989"/>
    </source>
</evidence>
<dbReference type="Pfam" id="PF00691">
    <property type="entry name" value="OmpA"/>
    <property type="match status" value="1"/>
</dbReference>
<accession>A0A7X2MXV5</accession>
<proteinExistence type="inferred from homology"/>
<evidence type="ECO:0000256" key="3">
    <source>
        <dbReference type="ARBA" id="ARBA00022475"/>
    </source>
</evidence>